<feature type="region of interest" description="Disordered" evidence="2">
    <location>
        <begin position="167"/>
        <end position="189"/>
    </location>
</feature>
<proteinExistence type="predicted"/>
<feature type="compositionally biased region" description="Polar residues" evidence="2">
    <location>
        <begin position="177"/>
        <end position="189"/>
    </location>
</feature>
<gene>
    <name evidence="4" type="ORF">TWF481_001568</name>
</gene>
<dbReference type="PROSITE" id="PS50048">
    <property type="entry name" value="ZN2_CY6_FUNGAL_2"/>
    <property type="match status" value="1"/>
</dbReference>
<evidence type="ECO:0000313" key="5">
    <source>
        <dbReference type="Proteomes" id="UP001370758"/>
    </source>
</evidence>
<dbReference type="Gene3D" id="4.10.240.10">
    <property type="entry name" value="Zn(2)-C6 fungal-type DNA-binding domain"/>
    <property type="match status" value="1"/>
</dbReference>
<dbReference type="SUPFAM" id="SSF57701">
    <property type="entry name" value="Zn2/Cys6 DNA-binding domain"/>
    <property type="match status" value="1"/>
</dbReference>
<protein>
    <recommendedName>
        <fullName evidence="3">Zn(2)-C6 fungal-type domain-containing protein</fullName>
    </recommendedName>
</protein>
<feature type="domain" description="Zn(2)-C6 fungal-type" evidence="3">
    <location>
        <begin position="65"/>
        <end position="101"/>
    </location>
</feature>
<dbReference type="AlphaFoldDB" id="A0AAV9VTS2"/>
<name>A0AAV9VTS2_9PEZI</name>
<feature type="compositionally biased region" description="Polar residues" evidence="2">
    <location>
        <begin position="45"/>
        <end position="55"/>
    </location>
</feature>
<organism evidence="4 5">
    <name type="scientific">Arthrobotrys musiformis</name>
    <dbReference type="NCBI Taxonomy" id="47236"/>
    <lineage>
        <taxon>Eukaryota</taxon>
        <taxon>Fungi</taxon>
        <taxon>Dikarya</taxon>
        <taxon>Ascomycota</taxon>
        <taxon>Pezizomycotina</taxon>
        <taxon>Orbiliomycetes</taxon>
        <taxon>Orbiliales</taxon>
        <taxon>Orbiliaceae</taxon>
        <taxon>Arthrobotrys</taxon>
    </lineage>
</organism>
<evidence type="ECO:0000256" key="1">
    <source>
        <dbReference type="ARBA" id="ARBA00023242"/>
    </source>
</evidence>
<dbReference type="InterPro" id="IPR036864">
    <property type="entry name" value="Zn2-C6_fun-type_DNA-bd_sf"/>
</dbReference>
<accession>A0AAV9VTS2</accession>
<keyword evidence="1" id="KW-0539">Nucleus</keyword>
<dbReference type="GO" id="GO:0008270">
    <property type="term" value="F:zinc ion binding"/>
    <property type="evidence" value="ECO:0007669"/>
    <property type="project" value="InterPro"/>
</dbReference>
<evidence type="ECO:0000256" key="2">
    <source>
        <dbReference type="SAM" id="MobiDB-lite"/>
    </source>
</evidence>
<reference evidence="4 5" key="1">
    <citation type="submission" date="2023-08" db="EMBL/GenBank/DDBJ databases">
        <authorList>
            <person name="Palmer J.M."/>
        </authorList>
    </citation>
    <scope>NUCLEOTIDE SEQUENCE [LARGE SCALE GENOMIC DNA]</scope>
    <source>
        <strain evidence="4 5">TWF481</strain>
    </source>
</reference>
<dbReference type="EMBL" id="JAVHJL010000010">
    <property type="protein sequence ID" value="KAK6496568.1"/>
    <property type="molecule type" value="Genomic_DNA"/>
</dbReference>
<dbReference type="SMART" id="SM00066">
    <property type="entry name" value="GAL4"/>
    <property type="match status" value="1"/>
</dbReference>
<evidence type="ECO:0000313" key="4">
    <source>
        <dbReference type="EMBL" id="KAK6496568.1"/>
    </source>
</evidence>
<dbReference type="Proteomes" id="UP001370758">
    <property type="component" value="Unassembled WGS sequence"/>
</dbReference>
<keyword evidence="5" id="KW-1185">Reference proteome</keyword>
<dbReference type="CDD" id="cd00067">
    <property type="entry name" value="GAL4"/>
    <property type="match status" value="1"/>
</dbReference>
<evidence type="ECO:0000259" key="3">
    <source>
        <dbReference type="PROSITE" id="PS50048"/>
    </source>
</evidence>
<dbReference type="InterPro" id="IPR001138">
    <property type="entry name" value="Zn2Cys6_DnaBD"/>
</dbReference>
<dbReference type="GO" id="GO:0000981">
    <property type="term" value="F:DNA-binding transcription factor activity, RNA polymerase II-specific"/>
    <property type="evidence" value="ECO:0007669"/>
    <property type="project" value="InterPro"/>
</dbReference>
<feature type="region of interest" description="Disordered" evidence="2">
    <location>
        <begin position="34"/>
        <end position="55"/>
    </location>
</feature>
<sequence length="523" mass="56105">MNPNRYSYPPGYGPSSSARQGQFFSNCPARKTPYWNPPNPHRDNNSSIELGSQGLPTSRKRVNVACARCRKRKIRCSGDPGDNTGCQNCKSAGVAQGQCQFLRVQCEQLAINESQAGPYDRFGQQIYVTNLNLAAQYACLSAPPVANGDRDFGNDIQMQRSIVDSEYGAPSLHPSRSLPNITKRNSQYGSTADESGLALLARNAEVVSGYHSLVTSAAMETLAAAANPPFEHWGSDSPLESLRPTADASPINLRNGACDSDSSKSYTVPNGLSPVYFDTIYTSNPTPQMAPNLGLLPTSNVRSSSLPSAYEFNHVANIATGVGHMTLELQNGKKVQKPQALQGGKCGVTTAVDSPYTLSFADPSEGAPYSPRYSRVLSSPVDAYSVSGSSAGYKPHLDPSVMHLPKSVPETGDPRHHLNSLDKLPSNMVILTNPMRSTSAVSSPTQGMHSTRRVDRHDLVSAPPTLPMSKPIPAAQVPTLRTPMSTSRPTSAGCGSFANGQKYSQESVHYTDSPFVLPMKTSH</sequence>
<comment type="caution">
    <text evidence="4">The sequence shown here is derived from an EMBL/GenBank/DDBJ whole genome shotgun (WGS) entry which is preliminary data.</text>
</comment>